<dbReference type="SMART" id="SM00327">
    <property type="entry name" value="VWA"/>
    <property type="match status" value="1"/>
</dbReference>
<feature type="domain" description="VIT" evidence="3">
    <location>
        <begin position="69"/>
        <end position="197"/>
    </location>
</feature>
<dbReference type="EMBL" id="JABBXH010000001">
    <property type="protein sequence ID" value="NMP30020.1"/>
    <property type="molecule type" value="Genomic_DNA"/>
</dbReference>
<keyword evidence="1" id="KW-1133">Transmembrane helix</keyword>
<dbReference type="InterPro" id="IPR002035">
    <property type="entry name" value="VWF_A"/>
</dbReference>
<accession>A0A7Y0Q6J1</accession>
<reference evidence="4 5" key="1">
    <citation type="submission" date="2020-04" db="EMBL/GenBank/DDBJ databases">
        <title>Thalassotalea sp. M1531, isolated from the surface of marine red alga.</title>
        <authorList>
            <person name="Pang L."/>
            <person name="Lu D.-C."/>
        </authorList>
    </citation>
    <scope>NUCLEOTIDE SEQUENCE [LARGE SCALE GENOMIC DNA]</scope>
    <source>
        <strain evidence="4 5">M1531</strain>
    </source>
</reference>
<dbReference type="Pfam" id="PF13768">
    <property type="entry name" value="VWA_3"/>
    <property type="match status" value="1"/>
</dbReference>
<feature type="transmembrane region" description="Helical" evidence="1">
    <location>
        <begin position="684"/>
        <end position="702"/>
    </location>
</feature>
<dbReference type="PANTHER" id="PTHR45737">
    <property type="entry name" value="VON WILLEBRAND FACTOR A DOMAIN-CONTAINING PROTEIN 5A"/>
    <property type="match status" value="1"/>
</dbReference>
<evidence type="ECO:0000256" key="1">
    <source>
        <dbReference type="SAM" id="Phobius"/>
    </source>
</evidence>
<dbReference type="PROSITE" id="PS50234">
    <property type="entry name" value="VWFA"/>
    <property type="match status" value="1"/>
</dbReference>
<feature type="transmembrane region" description="Helical" evidence="1">
    <location>
        <begin position="29"/>
        <end position="48"/>
    </location>
</feature>
<dbReference type="PROSITE" id="PS51468">
    <property type="entry name" value="VIT"/>
    <property type="match status" value="1"/>
</dbReference>
<organism evidence="4 5">
    <name type="scientific">Thalassotalea algicola</name>
    <dbReference type="NCBI Taxonomy" id="2716224"/>
    <lineage>
        <taxon>Bacteria</taxon>
        <taxon>Pseudomonadati</taxon>
        <taxon>Pseudomonadota</taxon>
        <taxon>Gammaproteobacteria</taxon>
        <taxon>Alteromonadales</taxon>
        <taxon>Colwelliaceae</taxon>
        <taxon>Thalassotalea</taxon>
    </lineage>
</organism>
<dbReference type="Proteomes" id="UP000568664">
    <property type="component" value="Unassembled WGS sequence"/>
</dbReference>
<dbReference type="NCBIfam" id="TIGR03788">
    <property type="entry name" value="marine_srt_targ"/>
    <property type="match status" value="1"/>
</dbReference>
<name>A0A7Y0Q6J1_9GAMM</name>
<gene>
    <name evidence="4" type="ORF">HII17_00475</name>
</gene>
<dbReference type="Gene3D" id="3.40.50.410">
    <property type="entry name" value="von Willebrand factor, type A domain"/>
    <property type="match status" value="1"/>
</dbReference>
<dbReference type="Pfam" id="PF08487">
    <property type="entry name" value="VIT"/>
    <property type="match status" value="1"/>
</dbReference>
<evidence type="ECO:0000259" key="3">
    <source>
        <dbReference type="PROSITE" id="PS51468"/>
    </source>
</evidence>
<evidence type="ECO:0000313" key="4">
    <source>
        <dbReference type="EMBL" id="NMP30020.1"/>
    </source>
</evidence>
<comment type="caution">
    <text evidence="4">The sequence shown here is derived from an EMBL/GenBank/DDBJ whole genome shotgun (WGS) entry which is preliminary data.</text>
</comment>
<dbReference type="AlphaFoldDB" id="A0A7Y0Q6J1"/>
<dbReference type="SMART" id="SM00609">
    <property type="entry name" value="VIT"/>
    <property type="match status" value="1"/>
</dbReference>
<sequence length="706" mass="78520">MINTKKNLQLLDYQGSYFYQKQRQKKRKIKLLVVILLLLFVALPLFLVNKVNAESSVKHVGNNPYQHGPQLSFNHPNPEMRMAVPVDMEANVEINGLIAYTELKQVFLNPHSLSLEGRYQFPLPENAAVNYLKVEIGDRVIEGKIMEKKAAKVAYQKAKRAGKKASLVQQQRPNLFTNNIANIPANSAVVVTIKFITPISYEQGKFGLNLPLAMTQRYVPTSYQKSPAELDTELLPPLAKALAKSQASININLNAGLPITLVSSDSHAIKTSALDSSNSQFLIRLDKQQAIADRSFVLNWQLSDSHLPQVANFTEQVNNDYYTLLTLFPPQSTDNSVRHNELARDIIFVIDTSGSMQGQSIAQAKASLKQALQLLTSKDSFNVIAFDSASEQLFSQTEMVSDASINRAKHFIERLTADGGTEMYRPLSQALMMSTASDQVEKAIRQIVFITDGAVANEFELMKLLNNGKGNYRLFTVGIGAAPNGYFMKKAAQFGRGSYVFIQDTRQVKEAIALLMDRISQPAVTNVQLMFDKQVHDQLDIYPKQIPDLYHGKPLQVVVKSKIPINSVQVLGDMANVAWYRQLIIDENNTANSVSTLWARQKIEDLMDSLVAGAEPKLVKEQVINTSIAHQIISPYTSFIALEQAPATRSLFAANNASKSKMAQISESLSVAMPKTALGWQQQLLISILVLLISRLVIVYLGRKHG</sequence>
<dbReference type="SUPFAM" id="SSF53300">
    <property type="entry name" value="vWA-like"/>
    <property type="match status" value="1"/>
</dbReference>
<dbReference type="InterPro" id="IPR013694">
    <property type="entry name" value="VIT"/>
</dbReference>
<dbReference type="PANTHER" id="PTHR45737:SF6">
    <property type="entry name" value="VON WILLEBRAND FACTOR A DOMAIN-CONTAINING PROTEIN 5A"/>
    <property type="match status" value="1"/>
</dbReference>
<proteinExistence type="predicted"/>
<dbReference type="RefSeq" id="WP_169073371.1">
    <property type="nucleotide sequence ID" value="NZ_JABBXH010000001.1"/>
</dbReference>
<dbReference type="InterPro" id="IPR036465">
    <property type="entry name" value="vWFA_dom_sf"/>
</dbReference>
<keyword evidence="1" id="KW-0812">Transmembrane</keyword>
<dbReference type="InterPro" id="IPR022440">
    <property type="entry name" value="CHP03788"/>
</dbReference>
<evidence type="ECO:0000259" key="2">
    <source>
        <dbReference type="PROSITE" id="PS50234"/>
    </source>
</evidence>
<keyword evidence="1" id="KW-0472">Membrane</keyword>
<keyword evidence="5" id="KW-1185">Reference proteome</keyword>
<feature type="domain" description="VWFA" evidence="2">
    <location>
        <begin position="345"/>
        <end position="519"/>
    </location>
</feature>
<protein>
    <submittedName>
        <fullName evidence="4">Marine proteobacterial sortase target protein</fullName>
    </submittedName>
</protein>
<evidence type="ECO:0000313" key="5">
    <source>
        <dbReference type="Proteomes" id="UP000568664"/>
    </source>
</evidence>